<proteinExistence type="predicted"/>
<sequence length="92" mass="10200">MVGLAALTTAQASPIGTETGSVNAAASTAQILPVQWQNVCRERQIFRRDARGRLLQYQMPMCTEVWVGRRYLRDGIYYADPGFLAPLESVVP</sequence>
<dbReference type="EMBL" id="QFQD01000037">
    <property type="protein sequence ID" value="PZQ81924.1"/>
    <property type="molecule type" value="Genomic_DNA"/>
</dbReference>
<dbReference type="AlphaFoldDB" id="A0A2W5QYZ3"/>
<comment type="caution">
    <text evidence="1">The sequence shown here is derived from an EMBL/GenBank/DDBJ whole genome shotgun (WGS) entry which is preliminary data.</text>
</comment>
<dbReference type="Proteomes" id="UP000248887">
    <property type="component" value="Unassembled WGS sequence"/>
</dbReference>
<organism evidence="1 2">
    <name type="scientific">Ancylobacter novellus</name>
    <name type="common">Thiobacillus novellus</name>
    <dbReference type="NCBI Taxonomy" id="921"/>
    <lineage>
        <taxon>Bacteria</taxon>
        <taxon>Pseudomonadati</taxon>
        <taxon>Pseudomonadota</taxon>
        <taxon>Alphaproteobacteria</taxon>
        <taxon>Hyphomicrobiales</taxon>
        <taxon>Xanthobacteraceae</taxon>
        <taxon>Ancylobacter</taxon>
    </lineage>
</organism>
<reference evidence="1 2" key="1">
    <citation type="submission" date="2017-08" db="EMBL/GenBank/DDBJ databases">
        <title>Infants hospitalized years apart are colonized by the same room-sourced microbial strains.</title>
        <authorList>
            <person name="Brooks B."/>
            <person name="Olm M.R."/>
            <person name="Firek B.A."/>
            <person name="Baker R."/>
            <person name="Thomas B.C."/>
            <person name="Morowitz M.J."/>
            <person name="Banfield J.F."/>
        </authorList>
    </citation>
    <scope>NUCLEOTIDE SEQUENCE [LARGE SCALE GENOMIC DNA]</scope>
    <source>
        <strain evidence="1">S2_005_001_R2_27</strain>
    </source>
</reference>
<protein>
    <submittedName>
        <fullName evidence="1">Uncharacterized protein</fullName>
    </submittedName>
</protein>
<evidence type="ECO:0000313" key="1">
    <source>
        <dbReference type="EMBL" id="PZQ81924.1"/>
    </source>
</evidence>
<evidence type="ECO:0000313" key="2">
    <source>
        <dbReference type="Proteomes" id="UP000248887"/>
    </source>
</evidence>
<gene>
    <name evidence="1" type="ORF">DI549_12820</name>
</gene>
<accession>A0A2W5QYZ3</accession>
<name>A0A2W5QYZ3_ANCNO</name>